<proteinExistence type="predicted"/>
<gene>
    <name evidence="4" type="ORF">H8S17_01575</name>
</gene>
<dbReference type="RefSeq" id="WP_186865944.1">
    <property type="nucleotide sequence ID" value="NZ_JACOPH010000001.1"/>
</dbReference>
<feature type="signal peptide" evidence="2">
    <location>
        <begin position="1"/>
        <end position="25"/>
    </location>
</feature>
<feature type="chain" id="PRO_5036744004" description="PEGA domain-containing protein" evidence="2">
    <location>
        <begin position="26"/>
        <end position="480"/>
    </location>
</feature>
<evidence type="ECO:0000313" key="4">
    <source>
        <dbReference type="EMBL" id="MBC5712911.1"/>
    </source>
</evidence>
<evidence type="ECO:0000256" key="2">
    <source>
        <dbReference type="SAM" id="SignalP"/>
    </source>
</evidence>
<feature type="domain" description="PEGA" evidence="3">
    <location>
        <begin position="235"/>
        <end position="274"/>
    </location>
</feature>
<dbReference type="EMBL" id="JACOPH010000001">
    <property type="protein sequence ID" value="MBC5712911.1"/>
    <property type="molecule type" value="Genomic_DNA"/>
</dbReference>
<dbReference type="Proteomes" id="UP000606720">
    <property type="component" value="Unassembled WGS sequence"/>
</dbReference>
<dbReference type="Pfam" id="PF08308">
    <property type="entry name" value="PEGA"/>
    <property type="match status" value="1"/>
</dbReference>
<feature type="region of interest" description="Disordered" evidence="1">
    <location>
        <begin position="452"/>
        <end position="480"/>
    </location>
</feature>
<dbReference type="AlphaFoldDB" id="A0A923RRS8"/>
<feature type="compositionally biased region" description="Low complexity" evidence="1">
    <location>
        <begin position="452"/>
        <end position="473"/>
    </location>
</feature>
<evidence type="ECO:0000313" key="5">
    <source>
        <dbReference type="Proteomes" id="UP000606720"/>
    </source>
</evidence>
<dbReference type="InterPro" id="IPR013229">
    <property type="entry name" value="PEGA"/>
</dbReference>
<sequence>MKIHKHLGKVVFFAVFMGLFLSACAQSTDSGIEQRRRGTGVKTAEDAVQEDTEALEDTENSTSSSLYILTGIDKNRKVASFQQVKSARQSEYTYDAGTRFLDKYGNTKSIDSFIPGDVAEITVSRDQQKLNSLQLSGDVWVQEDISNYTVDESIHAVTIGQTKYSYDPEMDIFSGNARVSFSSLGKADVLRAVGLDKKLISLAITKGHGYLALANTKLFEGSFICVGDKIFEEVTPNMQMEVPEGTYLVTVANDGYGGSKEVTITREQTTSLNLDELKGEGPKYCKITFDVGVEGAVLKIDGKKKDYSKPVKVKYGIHTIIAEADGYEAITEKLVVNSEEAEIEIALTSASGSDSSKSDSSSSDVDNTSNTNNNNNSNNTNNSNNNNNSNHSTITNNNTNSNHNNAGNNTGSNTNNSSSNGTGSNSANNNNDSSSTDYLTTLYNLLTSINNTNNSSTSNSSTSSNNSNSSANNFDDLSDG</sequence>
<name>A0A923RRS8_9FIRM</name>
<evidence type="ECO:0000256" key="1">
    <source>
        <dbReference type="SAM" id="MobiDB-lite"/>
    </source>
</evidence>
<comment type="caution">
    <text evidence="4">The sequence shown here is derived from an EMBL/GenBank/DDBJ whole genome shotgun (WGS) entry which is preliminary data.</text>
</comment>
<feature type="compositionally biased region" description="Acidic residues" evidence="1">
    <location>
        <begin position="47"/>
        <end position="59"/>
    </location>
</feature>
<accession>A0A923RRS8</accession>
<feature type="region of interest" description="Disordered" evidence="1">
    <location>
        <begin position="36"/>
        <end position="59"/>
    </location>
</feature>
<reference evidence="4" key="1">
    <citation type="submission" date="2020-08" db="EMBL/GenBank/DDBJ databases">
        <title>Genome public.</title>
        <authorList>
            <person name="Liu C."/>
            <person name="Sun Q."/>
        </authorList>
    </citation>
    <scope>NUCLEOTIDE SEQUENCE</scope>
    <source>
        <strain evidence="4">BX1005</strain>
    </source>
</reference>
<keyword evidence="5" id="KW-1185">Reference proteome</keyword>
<evidence type="ECO:0000259" key="3">
    <source>
        <dbReference type="Pfam" id="PF08308"/>
    </source>
</evidence>
<organism evidence="4 5">
    <name type="scientific">Roseburia zhanii</name>
    <dbReference type="NCBI Taxonomy" id="2763064"/>
    <lineage>
        <taxon>Bacteria</taxon>
        <taxon>Bacillati</taxon>
        <taxon>Bacillota</taxon>
        <taxon>Clostridia</taxon>
        <taxon>Lachnospirales</taxon>
        <taxon>Lachnospiraceae</taxon>
        <taxon>Roseburia</taxon>
    </lineage>
</organism>
<protein>
    <recommendedName>
        <fullName evidence="3">PEGA domain-containing protein</fullName>
    </recommendedName>
</protein>
<keyword evidence="2" id="KW-0732">Signal</keyword>
<dbReference type="PROSITE" id="PS51257">
    <property type="entry name" value="PROKAR_LIPOPROTEIN"/>
    <property type="match status" value="1"/>
</dbReference>
<feature type="region of interest" description="Disordered" evidence="1">
    <location>
        <begin position="347"/>
        <end position="435"/>
    </location>
</feature>